<dbReference type="OrthoDB" id="8479088at2"/>
<dbReference type="eggNOG" id="ENOG502ZI1S">
    <property type="taxonomic scope" value="Bacteria"/>
</dbReference>
<name>Q92PJ2_RHIME</name>
<gene>
    <name evidence="2" type="ORF">SMc00507</name>
</gene>
<keyword evidence="3" id="KW-1185">Reference proteome</keyword>
<sequence>MQLSQSGFEETMVYKDSVQRASSREETKITGTVTCKTGSTNGIVVDLSDEGICFRLLFDIGARTGQEVTIRSEELGFLSGMVRWARGDRIGIKLNLSSNTAAQISSYYKFFR</sequence>
<dbReference type="PATRIC" id="fig|266834.11.peg.3199"/>
<dbReference type="Pfam" id="PF07238">
    <property type="entry name" value="PilZ"/>
    <property type="match status" value="1"/>
</dbReference>
<dbReference type="EMBL" id="AL591688">
    <property type="protein sequence ID" value="CAC46339.2"/>
    <property type="molecule type" value="Genomic_DNA"/>
</dbReference>
<dbReference type="InterPro" id="IPR009875">
    <property type="entry name" value="PilZ_domain"/>
</dbReference>
<dbReference type="GO" id="GO:0035438">
    <property type="term" value="F:cyclic-di-GMP binding"/>
    <property type="evidence" value="ECO:0007669"/>
    <property type="project" value="InterPro"/>
</dbReference>
<evidence type="ECO:0000313" key="2">
    <source>
        <dbReference type="EMBL" id="CAC46339.2"/>
    </source>
</evidence>
<dbReference type="KEGG" id="sme:SMc00507"/>
<dbReference type="AlphaFoldDB" id="Q92PJ2"/>
<evidence type="ECO:0000313" key="3">
    <source>
        <dbReference type="Proteomes" id="UP000001976"/>
    </source>
</evidence>
<proteinExistence type="predicted"/>
<evidence type="ECO:0000259" key="1">
    <source>
        <dbReference type="Pfam" id="PF07238"/>
    </source>
</evidence>
<accession>Q92PJ2</accession>
<dbReference type="SUPFAM" id="SSF141371">
    <property type="entry name" value="PilZ domain-like"/>
    <property type="match status" value="1"/>
</dbReference>
<dbReference type="Proteomes" id="UP000001976">
    <property type="component" value="Chromosome"/>
</dbReference>
<organism evidence="2 3">
    <name type="scientific">Rhizobium meliloti (strain 1021)</name>
    <name type="common">Ensifer meliloti</name>
    <name type="synonym">Sinorhizobium meliloti</name>
    <dbReference type="NCBI Taxonomy" id="266834"/>
    <lineage>
        <taxon>Bacteria</taxon>
        <taxon>Pseudomonadati</taxon>
        <taxon>Pseudomonadota</taxon>
        <taxon>Alphaproteobacteria</taxon>
        <taxon>Hyphomicrobiales</taxon>
        <taxon>Rhizobiaceae</taxon>
        <taxon>Sinorhizobium/Ensifer group</taxon>
        <taxon>Sinorhizobium</taxon>
    </lineage>
</organism>
<protein>
    <recommendedName>
        <fullName evidence="1">PilZ domain-containing protein</fullName>
    </recommendedName>
</protein>
<reference evidence="2 3" key="1">
    <citation type="journal article" date="2001" name="Proc. Natl. Acad. Sci. U.S.A.">
        <title>Analysis of the chromosome sequence of the legume symbiont Sinorhizobium meliloti strain 1021.</title>
        <authorList>
            <person name="Capela D."/>
            <person name="Barloy-Hubler F."/>
            <person name="Gouzy J."/>
            <person name="Bothe G."/>
            <person name="Ampe F."/>
            <person name="Batut J."/>
            <person name="Boistard P."/>
            <person name="Becker A."/>
            <person name="Boutry M."/>
            <person name="Cadieu E."/>
            <person name="Dreano S."/>
            <person name="Gloux S."/>
            <person name="Godrie T."/>
            <person name="Goffeau A."/>
            <person name="Kahn D."/>
            <person name="Kiss E."/>
            <person name="Lelaure V."/>
            <person name="Masuy D."/>
            <person name="Pohl T."/>
            <person name="Portetelle D."/>
            <person name="Puehler A."/>
            <person name="Purnelle B."/>
            <person name="Ramsperger U."/>
            <person name="Renard C."/>
            <person name="Thebault P."/>
            <person name="Vandenbol M."/>
            <person name="Weidner S."/>
            <person name="Galibert F."/>
        </authorList>
    </citation>
    <scope>NUCLEOTIDE SEQUENCE [LARGE SCALE GENOMIC DNA]</scope>
    <source>
        <strain evidence="2 3">1021</strain>
    </source>
</reference>
<reference evidence="3" key="2">
    <citation type="journal article" date="2001" name="Science">
        <title>The composite genome of the legume symbiont Sinorhizobium meliloti.</title>
        <authorList>
            <person name="Galibert F."/>
            <person name="Finan T.M."/>
            <person name="Long S.R."/>
            <person name="Puehler A."/>
            <person name="Abola P."/>
            <person name="Ampe F."/>
            <person name="Barloy-Hubler F."/>
            <person name="Barnett M.J."/>
            <person name="Becker A."/>
            <person name="Boistard P."/>
            <person name="Bothe G."/>
            <person name="Boutry M."/>
            <person name="Bowser L."/>
            <person name="Buhrmester J."/>
            <person name="Cadieu E."/>
            <person name="Capela D."/>
            <person name="Chain P."/>
            <person name="Cowie A."/>
            <person name="Davis R.W."/>
            <person name="Dreano S."/>
            <person name="Federspiel N.A."/>
            <person name="Fisher R.F."/>
            <person name="Gloux S."/>
            <person name="Godrie T."/>
            <person name="Goffeau A."/>
            <person name="Golding B."/>
            <person name="Gouzy J."/>
            <person name="Gurjal M."/>
            <person name="Hernandez-Lucas I."/>
            <person name="Hong A."/>
            <person name="Huizar L."/>
            <person name="Hyman R.W."/>
            <person name="Jones T."/>
            <person name="Kahn D."/>
            <person name="Kahn M.L."/>
            <person name="Kalman S."/>
            <person name="Keating D.H."/>
            <person name="Kiss E."/>
            <person name="Komp C."/>
            <person name="Lelaure V."/>
            <person name="Masuy D."/>
            <person name="Palm C."/>
            <person name="Peck M.C."/>
            <person name="Pohl T.M."/>
            <person name="Portetelle D."/>
            <person name="Purnelle B."/>
            <person name="Ramsperger U."/>
            <person name="Surzycki R."/>
            <person name="Thebault P."/>
            <person name="Vandenbol M."/>
            <person name="Vorhoelter F.J."/>
            <person name="Weidner S."/>
            <person name="Wells D.H."/>
            <person name="Wong K."/>
            <person name="Yeh K.-C."/>
            <person name="Batut J."/>
        </authorList>
    </citation>
    <scope>NUCLEOTIDE SEQUENCE [LARGE SCALE GENOMIC DNA]</scope>
    <source>
        <strain evidence="3">1021</strain>
    </source>
</reference>
<feature type="domain" description="PilZ" evidence="1">
    <location>
        <begin position="19"/>
        <end position="107"/>
    </location>
</feature>
<dbReference type="EnsemblBacteria" id="CAC46339">
    <property type="protein sequence ID" value="CAC46339"/>
    <property type="gene ID" value="SMc00507"/>
</dbReference>
<dbReference type="HOGENOM" id="CLU_168905_0_0_5"/>